<proteinExistence type="predicted"/>
<evidence type="ECO:0000313" key="3">
    <source>
        <dbReference type="Proteomes" id="UP001623384"/>
    </source>
</evidence>
<dbReference type="Proteomes" id="UP001623384">
    <property type="component" value="Chromosome"/>
</dbReference>
<dbReference type="RefSeq" id="WP_406638268.1">
    <property type="nucleotide sequence ID" value="NZ_CP148033.1"/>
</dbReference>
<sequence length="130" mass="13464">MNRTATGTAAVILAFSLASCAASELSPPPEDGGTFESVGDLKEAVESAGLACPELVVDSPPSKFAASSASCGEFTYLAIYTDDVYLESQLDLWKPGGQRAVNIGKNWTVVSEDPDLIQKSLGGSVLHTGP</sequence>
<evidence type="ECO:0000313" key="2">
    <source>
        <dbReference type="EMBL" id="WXK94986.1"/>
    </source>
</evidence>
<evidence type="ECO:0008006" key="4">
    <source>
        <dbReference type="Google" id="ProtNLM"/>
    </source>
</evidence>
<keyword evidence="1" id="KW-0732">Signal</keyword>
<protein>
    <recommendedName>
        <fullName evidence="4">Lipoprotein</fullName>
    </recommendedName>
</protein>
<gene>
    <name evidence="2" type="ORF">WHH00_09365</name>
</gene>
<reference evidence="2 3" key="1">
    <citation type="submission" date="2024-03" db="EMBL/GenBank/DDBJ databases">
        <title>Rhodococcus navarretei sp. nov. and Pseudarthrobacter quantumdoti sp. nov., two new species with the ability to biosynthesize Quantum Dots isolated from soil samples at Union Glacier, Antarctica.</title>
        <authorList>
            <person name="Vargas M."/>
        </authorList>
    </citation>
    <scope>NUCLEOTIDE SEQUENCE [LARGE SCALE GENOMIC DNA]</scope>
    <source>
        <strain evidence="2 3">RC-2-3</strain>
    </source>
</reference>
<feature type="signal peptide" evidence="1">
    <location>
        <begin position="1"/>
        <end position="21"/>
    </location>
</feature>
<name>A0ABZ2RAB0_9MICC</name>
<dbReference type="PROSITE" id="PS51257">
    <property type="entry name" value="PROKAR_LIPOPROTEIN"/>
    <property type="match status" value="1"/>
</dbReference>
<organism evidence="2 3">
    <name type="scientific">Pseudarthrobacter quantipunctorum</name>
    <dbReference type="NCBI Taxonomy" id="3128980"/>
    <lineage>
        <taxon>Bacteria</taxon>
        <taxon>Bacillati</taxon>
        <taxon>Actinomycetota</taxon>
        <taxon>Actinomycetes</taxon>
        <taxon>Micrococcales</taxon>
        <taxon>Micrococcaceae</taxon>
        <taxon>Pseudarthrobacter</taxon>
    </lineage>
</organism>
<evidence type="ECO:0000256" key="1">
    <source>
        <dbReference type="SAM" id="SignalP"/>
    </source>
</evidence>
<keyword evidence="3" id="KW-1185">Reference proteome</keyword>
<accession>A0ABZ2RAB0</accession>
<feature type="chain" id="PRO_5046331772" description="Lipoprotein" evidence="1">
    <location>
        <begin position="22"/>
        <end position="130"/>
    </location>
</feature>
<dbReference type="EMBL" id="CP148033">
    <property type="protein sequence ID" value="WXK94986.1"/>
    <property type="molecule type" value="Genomic_DNA"/>
</dbReference>